<comment type="caution">
    <text evidence="1">The sequence shown here is derived from an EMBL/GenBank/DDBJ whole genome shotgun (WGS) entry which is preliminary data.</text>
</comment>
<proteinExistence type="predicted"/>
<gene>
    <name evidence="1" type="ORF">HanXRQr2_Chr01g0016811</name>
</gene>
<dbReference type="AlphaFoldDB" id="A0A9K3P1X4"/>
<reference evidence="1" key="2">
    <citation type="submission" date="2020-06" db="EMBL/GenBank/DDBJ databases">
        <title>Helianthus annuus Genome sequencing and assembly Release 2.</title>
        <authorList>
            <person name="Gouzy J."/>
            <person name="Langlade N."/>
            <person name="Munos S."/>
        </authorList>
    </citation>
    <scope>NUCLEOTIDE SEQUENCE</scope>
    <source>
        <tissue evidence="1">Leaves</tissue>
    </source>
</reference>
<name>A0A9K3P1X4_HELAN</name>
<sequence>MFYQHLLPITKSCSDLLLATSFQSQFRRLNLPNTKYLKNTSKENNNFKIVDVKT</sequence>
<reference evidence="1" key="1">
    <citation type="journal article" date="2017" name="Nature">
        <title>The sunflower genome provides insights into oil metabolism, flowering and Asterid evolution.</title>
        <authorList>
            <person name="Badouin H."/>
            <person name="Gouzy J."/>
            <person name="Grassa C.J."/>
            <person name="Murat F."/>
            <person name="Staton S.E."/>
            <person name="Cottret L."/>
            <person name="Lelandais-Briere C."/>
            <person name="Owens G.L."/>
            <person name="Carrere S."/>
            <person name="Mayjonade B."/>
            <person name="Legrand L."/>
            <person name="Gill N."/>
            <person name="Kane N.C."/>
            <person name="Bowers J.E."/>
            <person name="Hubner S."/>
            <person name="Bellec A."/>
            <person name="Berard A."/>
            <person name="Berges H."/>
            <person name="Blanchet N."/>
            <person name="Boniface M.C."/>
            <person name="Brunel D."/>
            <person name="Catrice O."/>
            <person name="Chaidir N."/>
            <person name="Claudel C."/>
            <person name="Donnadieu C."/>
            <person name="Faraut T."/>
            <person name="Fievet G."/>
            <person name="Helmstetter N."/>
            <person name="King M."/>
            <person name="Knapp S.J."/>
            <person name="Lai Z."/>
            <person name="Le Paslier M.C."/>
            <person name="Lippi Y."/>
            <person name="Lorenzon L."/>
            <person name="Mandel J.R."/>
            <person name="Marage G."/>
            <person name="Marchand G."/>
            <person name="Marquand E."/>
            <person name="Bret-Mestries E."/>
            <person name="Morien E."/>
            <person name="Nambeesan S."/>
            <person name="Nguyen T."/>
            <person name="Pegot-Espagnet P."/>
            <person name="Pouilly N."/>
            <person name="Raftis F."/>
            <person name="Sallet E."/>
            <person name="Schiex T."/>
            <person name="Thomas J."/>
            <person name="Vandecasteele C."/>
            <person name="Vares D."/>
            <person name="Vear F."/>
            <person name="Vautrin S."/>
            <person name="Crespi M."/>
            <person name="Mangin B."/>
            <person name="Burke J.M."/>
            <person name="Salse J."/>
            <person name="Munos S."/>
            <person name="Vincourt P."/>
            <person name="Rieseberg L.H."/>
            <person name="Langlade N.B."/>
        </authorList>
    </citation>
    <scope>NUCLEOTIDE SEQUENCE</scope>
    <source>
        <tissue evidence="1">Leaves</tissue>
    </source>
</reference>
<evidence type="ECO:0000313" key="1">
    <source>
        <dbReference type="EMBL" id="KAF5821677.1"/>
    </source>
</evidence>
<accession>A0A9K3P1X4</accession>
<dbReference type="Gramene" id="mRNA:HanXRQr2_Chr01g0016811">
    <property type="protein sequence ID" value="CDS:HanXRQr2_Chr01g0016811.1"/>
    <property type="gene ID" value="HanXRQr2_Chr01g0016811"/>
</dbReference>
<dbReference type="EMBL" id="MNCJ02000316">
    <property type="protein sequence ID" value="KAF5821677.1"/>
    <property type="molecule type" value="Genomic_DNA"/>
</dbReference>
<dbReference type="Proteomes" id="UP000215914">
    <property type="component" value="Unassembled WGS sequence"/>
</dbReference>
<protein>
    <submittedName>
        <fullName evidence="1">Uncharacterized protein</fullName>
    </submittedName>
</protein>
<keyword evidence="2" id="KW-1185">Reference proteome</keyword>
<evidence type="ECO:0000313" key="2">
    <source>
        <dbReference type="Proteomes" id="UP000215914"/>
    </source>
</evidence>
<organism evidence="1 2">
    <name type="scientific">Helianthus annuus</name>
    <name type="common">Common sunflower</name>
    <dbReference type="NCBI Taxonomy" id="4232"/>
    <lineage>
        <taxon>Eukaryota</taxon>
        <taxon>Viridiplantae</taxon>
        <taxon>Streptophyta</taxon>
        <taxon>Embryophyta</taxon>
        <taxon>Tracheophyta</taxon>
        <taxon>Spermatophyta</taxon>
        <taxon>Magnoliopsida</taxon>
        <taxon>eudicotyledons</taxon>
        <taxon>Gunneridae</taxon>
        <taxon>Pentapetalae</taxon>
        <taxon>asterids</taxon>
        <taxon>campanulids</taxon>
        <taxon>Asterales</taxon>
        <taxon>Asteraceae</taxon>
        <taxon>Asteroideae</taxon>
        <taxon>Heliantheae alliance</taxon>
        <taxon>Heliantheae</taxon>
        <taxon>Helianthus</taxon>
    </lineage>
</organism>